<comment type="caution">
    <text evidence="13">The sequence shown here is derived from an EMBL/GenBank/DDBJ whole genome shotgun (WGS) entry which is preliminary data.</text>
</comment>
<evidence type="ECO:0000256" key="3">
    <source>
        <dbReference type="ARBA" id="ARBA00002704"/>
    </source>
</evidence>
<dbReference type="GO" id="GO:0051997">
    <property type="term" value="F:2-oxo-4-hydroxy-4-carboxy-5-ureidoimidazoline decarboxylase activity"/>
    <property type="evidence" value="ECO:0007669"/>
    <property type="project" value="UniProtKB-EC"/>
</dbReference>
<keyword evidence="14" id="KW-1185">Reference proteome</keyword>
<evidence type="ECO:0000256" key="9">
    <source>
        <dbReference type="ARBA" id="ARBA00022801"/>
    </source>
</evidence>
<evidence type="ECO:0000256" key="2">
    <source>
        <dbReference type="ARBA" id="ARBA00001163"/>
    </source>
</evidence>
<accession>A0A370LAA4</accession>
<evidence type="ECO:0000259" key="11">
    <source>
        <dbReference type="Pfam" id="PF00576"/>
    </source>
</evidence>
<comment type="function">
    <text evidence="3">Catalyzes the hydrolysis of 5-hydroxyisourate (HIU) to 2-oxo-4-hydroxy-4-carboxy-5-ureidoimidazoline (OHCU).</text>
</comment>
<dbReference type="InterPro" id="IPR023416">
    <property type="entry name" value="Transthyretin/HIU_hydrolase_d"/>
</dbReference>
<protein>
    <submittedName>
        <fullName evidence="13">2-oxo-4-hydroxy-4-carboxy-5-ureidoimidazoline decarboxylase</fullName>
        <ecNumber evidence="13">4.1.1.97</ecNumber>
    </submittedName>
</protein>
<dbReference type="AlphaFoldDB" id="A0A370LAA4"/>
<dbReference type="RefSeq" id="WP_114828796.1">
    <property type="nucleotide sequence ID" value="NZ_QQTO01000001.1"/>
</dbReference>
<dbReference type="InterPro" id="IPR023418">
    <property type="entry name" value="Thyroxine_BS"/>
</dbReference>
<dbReference type="InterPro" id="IPR017580">
    <property type="entry name" value="OHCU_decarboxylase-1"/>
</dbReference>
<dbReference type="InterPro" id="IPR036778">
    <property type="entry name" value="OHCU_decarboxylase_sf"/>
</dbReference>
<proteinExistence type="inferred from homology"/>
<evidence type="ECO:0000313" key="13">
    <source>
        <dbReference type="EMBL" id="RDJ26912.1"/>
    </source>
</evidence>
<dbReference type="SUPFAM" id="SSF49472">
    <property type="entry name" value="Transthyretin (synonym: prealbumin)"/>
    <property type="match status" value="1"/>
</dbReference>
<dbReference type="EMBL" id="QQTP01000003">
    <property type="protein sequence ID" value="RDJ26912.1"/>
    <property type="molecule type" value="Genomic_DNA"/>
</dbReference>
<feature type="domain" description="Transthyretin/hydroxyisourate hydrolase" evidence="11">
    <location>
        <begin position="182"/>
        <end position="294"/>
    </location>
</feature>
<feature type="domain" description="Oxo-4-hydroxy-4-carboxy-5-ureidoimidazoline decarboxylase" evidence="12">
    <location>
        <begin position="11"/>
        <end position="166"/>
    </location>
</feature>
<evidence type="ECO:0000256" key="5">
    <source>
        <dbReference type="ARBA" id="ARBA00009850"/>
    </source>
</evidence>
<dbReference type="InterPro" id="IPR018020">
    <property type="entry name" value="OHCU_decarboxylase"/>
</dbReference>
<reference evidence="14" key="1">
    <citation type="submission" date="2018-07" db="EMBL/GenBank/DDBJ databases">
        <authorList>
            <person name="Safronova V.I."/>
            <person name="Chirak E.R."/>
            <person name="Sazanova A.L."/>
        </authorList>
    </citation>
    <scope>NUCLEOTIDE SEQUENCE [LARGE SCALE GENOMIC DNA]</scope>
    <source>
        <strain evidence="14">RCAM04685</strain>
    </source>
</reference>
<comment type="catalytic activity">
    <reaction evidence="2">
        <text>5-hydroxy-2-oxo-4-ureido-2,5-dihydro-1H-imidazole-5-carboxylate + H(+) = (S)-allantoin + CO2</text>
        <dbReference type="Rhea" id="RHEA:26301"/>
        <dbReference type="ChEBI" id="CHEBI:15378"/>
        <dbReference type="ChEBI" id="CHEBI:15678"/>
        <dbReference type="ChEBI" id="CHEBI:16526"/>
        <dbReference type="ChEBI" id="CHEBI:58639"/>
        <dbReference type="EC" id="4.1.1.97"/>
    </reaction>
</comment>
<evidence type="ECO:0000313" key="14">
    <source>
        <dbReference type="Proteomes" id="UP000255207"/>
    </source>
</evidence>
<dbReference type="CDD" id="cd05822">
    <property type="entry name" value="TLP_HIUase"/>
    <property type="match status" value="1"/>
</dbReference>
<dbReference type="EC" id="4.1.1.97" evidence="13"/>
<keyword evidence="9" id="KW-0378">Hydrolase</keyword>
<dbReference type="InterPro" id="IPR036817">
    <property type="entry name" value="Transthyretin/HIU_hydrolase_sf"/>
</dbReference>
<dbReference type="GO" id="GO:0019628">
    <property type="term" value="P:urate catabolic process"/>
    <property type="evidence" value="ECO:0007669"/>
    <property type="project" value="UniProtKB-UniPathway"/>
</dbReference>
<comment type="catalytic activity">
    <reaction evidence="1">
        <text>5-hydroxyisourate + H2O = 5-hydroxy-2-oxo-4-ureido-2,5-dihydro-1H-imidazole-5-carboxylate + H(+)</text>
        <dbReference type="Rhea" id="RHEA:23736"/>
        <dbReference type="ChEBI" id="CHEBI:15377"/>
        <dbReference type="ChEBI" id="CHEBI:15378"/>
        <dbReference type="ChEBI" id="CHEBI:18072"/>
        <dbReference type="ChEBI" id="CHEBI:58639"/>
        <dbReference type="EC" id="3.5.2.17"/>
    </reaction>
</comment>
<evidence type="ECO:0000256" key="8">
    <source>
        <dbReference type="ARBA" id="ARBA00022793"/>
    </source>
</evidence>
<organism evidence="13 14">
    <name type="scientific">Bosea caraganae</name>
    <dbReference type="NCBI Taxonomy" id="2763117"/>
    <lineage>
        <taxon>Bacteria</taxon>
        <taxon>Pseudomonadati</taxon>
        <taxon>Pseudomonadota</taxon>
        <taxon>Alphaproteobacteria</taxon>
        <taxon>Hyphomicrobiales</taxon>
        <taxon>Boseaceae</taxon>
        <taxon>Bosea</taxon>
    </lineage>
</organism>
<evidence type="ECO:0000256" key="6">
    <source>
        <dbReference type="ARBA" id="ARBA00011881"/>
    </source>
</evidence>
<dbReference type="Gene3D" id="2.60.40.180">
    <property type="entry name" value="Transthyretin/hydroxyisourate hydrolase domain"/>
    <property type="match status" value="1"/>
</dbReference>
<dbReference type="Proteomes" id="UP000255207">
    <property type="component" value="Unassembled WGS sequence"/>
</dbReference>
<dbReference type="SUPFAM" id="SSF158694">
    <property type="entry name" value="UraD-Like"/>
    <property type="match status" value="1"/>
</dbReference>
<sequence>MPDRLTLAALNDADRTSFVAALDGIFEHAPWVAEASFAARPFATVAALHEAMMQAVLSRPIEERLAFVRLHPDLAGKAARAGEMAAESVSEQAGLGLDRLSDAEYARFERLNAEYDGRFGIPFVICVRRQTRDAVLAAFERRLGHAPGAELAAALAEIGHITRLRLVERVDGPGAPAVAGRLTTHVLDTQSGCPAEGVRVQLYEIGHSARALLLETRTNADGRTDQPLLGGGPLRIGTYELVFHVGPYFAAKSPALPERPFLDEVPLRFGIAEPEGHYHVPLIATPWSYATYRGS</sequence>
<evidence type="ECO:0000256" key="10">
    <source>
        <dbReference type="ARBA" id="ARBA00023239"/>
    </source>
</evidence>
<dbReference type="GO" id="GO:0006144">
    <property type="term" value="P:purine nucleobase metabolic process"/>
    <property type="evidence" value="ECO:0007669"/>
    <property type="project" value="UniProtKB-KW"/>
</dbReference>
<evidence type="ECO:0000256" key="7">
    <source>
        <dbReference type="ARBA" id="ARBA00022631"/>
    </source>
</evidence>
<dbReference type="PROSITE" id="PS00768">
    <property type="entry name" value="TRANSTHYRETIN_1"/>
    <property type="match status" value="1"/>
</dbReference>
<dbReference type="FunFam" id="2.60.40.180:FF:000005">
    <property type="entry name" value="5-hydroxyisourate hydrolase"/>
    <property type="match status" value="1"/>
</dbReference>
<dbReference type="OrthoDB" id="9800909at2"/>
<name>A0A370LAA4_9HYPH</name>
<dbReference type="UniPathway" id="UPA00394">
    <property type="reaction ID" value="UER00652"/>
</dbReference>
<dbReference type="NCBIfam" id="TIGR03164">
    <property type="entry name" value="UHCUDC"/>
    <property type="match status" value="1"/>
</dbReference>
<dbReference type="Gene3D" id="1.10.3330.10">
    <property type="entry name" value="Oxo-4-hydroxy-4-carboxy-5-ureidoimidazoline decarboxylase"/>
    <property type="match status" value="1"/>
</dbReference>
<evidence type="ECO:0000259" key="12">
    <source>
        <dbReference type="Pfam" id="PF09349"/>
    </source>
</evidence>
<dbReference type="PANTHER" id="PTHR43466:SF1">
    <property type="entry name" value="2-OXO-4-HYDROXY-4-CARBOXY-5-UREIDOIMIDAZOLINE DECARBOXYLASE-RELATED"/>
    <property type="match status" value="1"/>
</dbReference>
<dbReference type="GO" id="GO:0033971">
    <property type="term" value="F:hydroxyisourate hydrolase activity"/>
    <property type="evidence" value="ECO:0007669"/>
    <property type="project" value="UniProtKB-EC"/>
</dbReference>
<evidence type="ECO:0000256" key="4">
    <source>
        <dbReference type="ARBA" id="ARBA00004754"/>
    </source>
</evidence>
<evidence type="ECO:0000256" key="1">
    <source>
        <dbReference type="ARBA" id="ARBA00001043"/>
    </source>
</evidence>
<dbReference type="Pfam" id="PF00576">
    <property type="entry name" value="Transthyretin"/>
    <property type="match status" value="1"/>
</dbReference>
<dbReference type="GO" id="GO:0000255">
    <property type="term" value="P:allantoin metabolic process"/>
    <property type="evidence" value="ECO:0007669"/>
    <property type="project" value="InterPro"/>
</dbReference>
<dbReference type="InterPro" id="IPR014306">
    <property type="entry name" value="Hydroxyisourate_hydrolase"/>
</dbReference>
<dbReference type="PANTHER" id="PTHR43466">
    <property type="entry name" value="2-OXO-4-HYDROXY-4-CARBOXY-5-UREIDOIMIDAZOLINE DECARBOXYLASE-RELATED"/>
    <property type="match status" value="1"/>
</dbReference>
<keyword evidence="8" id="KW-0210">Decarboxylase</keyword>
<keyword evidence="7" id="KW-0659">Purine metabolism</keyword>
<comment type="similarity">
    <text evidence="5">Belongs to the transthyretin family. 5-hydroxyisourate hydrolase subfamily.</text>
</comment>
<dbReference type="Pfam" id="PF09349">
    <property type="entry name" value="OHCU_decarbox"/>
    <property type="match status" value="1"/>
</dbReference>
<comment type="pathway">
    <text evidence="4">Purine metabolism; urate degradation; (S)-allantoin from urate: step 3/3.</text>
</comment>
<gene>
    <name evidence="13" type="primary">uraD</name>
    <name evidence="13" type="ORF">DWE98_08690</name>
</gene>
<dbReference type="NCBIfam" id="TIGR02962">
    <property type="entry name" value="hdxy_isourate"/>
    <property type="match status" value="1"/>
</dbReference>
<keyword evidence="10 13" id="KW-0456">Lyase</keyword>
<comment type="subunit">
    <text evidence="6">Homotetramer.</text>
</comment>